<dbReference type="PANTHER" id="PTHR36234">
    <property type="entry name" value="LYSYL ENDOPEPTIDASE"/>
    <property type="match status" value="1"/>
</dbReference>
<sequence length="648" mass="71779">MRSFLIISIFFCFFYSAGQNGKPLKVGEESKRVIESPHPYNGSISGNYEVVWSDRISEKNASYIAVHFKKFSLSPDDYIVIRDPENTRAWKYHYGEEDRKQFWSIHIYGSEAIIEIFSKNKVGGYGYKIDKIAKGFVQNDEINMMTITEQEALCGPDDSQEAACYETSEPFVYEKSKAVARLLINGTSACTGWLIGDDGHLMTNEHCISSASQANNVTVEFMAEGSSCSTDCRDWLECAGTIVATSTAFIKSSSNLDYSLLQLPTNVTSTYGFLQLRETGPVQGERIYIPQHPQAWGKRIALNSTDSHETGGLARVFSLNEPRCNGTGSDIGYYADTQPGSSGSPVIGYEDNLVIALHHCGACPNRGVSVQEIINDLGNDLPNNALQSPIMGTETICYSTNGSSYSLQGVGSANSWQVSSNLQILSSSSTSVTVRPANSSVSGYGYIKAVLSSQTFQKDVVVGAPKPSSFLSVLVDPYLGRIKARVEPVENATGYEWYLDGVLYTHLNYPINGDYVTMSIPKNDCTVRDYSIGVKAITPCGTSQTYYELHDNPCYQGDYYYSYSPNPTSETLTIERMNIKTVSASSQKEIAKSFEHDYKFYDFQGNLIFRGKLENKITLDVSNLVEGRYILEIQMGVNEKEVHHIQIN</sequence>
<evidence type="ECO:0000256" key="1">
    <source>
        <dbReference type="ARBA" id="ARBA00022729"/>
    </source>
</evidence>
<organism evidence="4 5">
    <name type="scientific">Salinimicrobium flavum</name>
    <dbReference type="NCBI Taxonomy" id="1737065"/>
    <lineage>
        <taxon>Bacteria</taxon>
        <taxon>Pseudomonadati</taxon>
        <taxon>Bacteroidota</taxon>
        <taxon>Flavobacteriia</taxon>
        <taxon>Flavobacteriales</taxon>
        <taxon>Flavobacteriaceae</taxon>
        <taxon>Salinimicrobium</taxon>
    </lineage>
</organism>
<feature type="domain" description="PKD-like" evidence="3">
    <location>
        <begin position="387"/>
        <end position="439"/>
    </location>
</feature>
<keyword evidence="5" id="KW-1185">Reference proteome</keyword>
<dbReference type="Pfam" id="PF18962">
    <property type="entry name" value="Por_Secre_tail"/>
    <property type="match status" value="1"/>
</dbReference>
<name>A0ABW5IXZ5_9FLAO</name>
<dbReference type="Proteomes" id="UP001597468">
    <property type="component" value="Unassembled WGS sequence"/>
</dbReference>
<dbReference type="InterPro" id="IPR045829">
    <property type="entry name" value="PKD_6"/>
</dbReference>
<dbReference type="Gene3D" id="2.40.10.10">
    <property type="entry name" value="Trypsin-like serine proteases"/>
    <property type="match status" value="2"/>
</dbReference>
<dbReference type="RefSeq" id="WP_380752909.1">
    <property type="nucleotide sequence ID" value="NZ_JBHULT010000010.1"/>
</dbReference>
<reference evidence="5" key="1">
    <citation type="journal article" date="2019" name="Int. J. Syst. Evol. Microbiol.">
        <title>The Global Catalogue of Microorganisms (GCM) 10K type strain sequencing project: providing services to taxonomists for standard genome sequencing and annotation.</title>
        <authorList>
            <consortium name="The Broad Institute Genomics Platform"/>
            <consortium name="The Broad Institute Genome Sequencing Center for Infectious Disease"/>
            <person name="Wu L."/>
            <person name="Ma J."/>
        </authorList>
    </citation>
    <scope>NUCLEOTIDE SEQUENCE [LARGE SCALE GENOMIC DNA]</scope>
    <source>
        <strain evidence="5">KCTC 42585</strain>
    </source>
</reference>
<dbReference type="InterPro" id="IPR009003">
    <property type="entry name" value="Peptidase_S1_PA"/>
</dbReference>
<evidence type="ECO:0000259" key="2">
    <source>
        <dbReference type="Pfam" id="PF18962"/>
    </source>
</evidence>
<accession>A0ABW5IXZ5</accession>
<evidence type="ECO:0000313" key="5">
    <source>
        <dbReference type="Proteomes" id="UP001597468"/>
    </source>
</evidence>
<dbReference type="Pfam" id="PF13365">
    <property type="entry name" value="Trypsin_2"/>
    <property type="match status" value="1"/>
</dbReference>
<dbReference type="InterPro" id="IPR026444">
    <property type="entry name" value="Secre_tail"/>
</dbReference>
<evidence type="ECO:0000259" key="3">
    <source>
        <dbReference type="Pfam" id="PF19408"/>
    </source>
</evidence>
<proteinExistence type="predicted"/>
<gene>
    <name evidence="4" type="ORF">ACFSTG_11700</name>
</gene>
<protein>
    <submittedName>
        <fullName evidence="4">Trypsin-like peptidase domain-containing protein</fullName>
    </submittedName>
</protein>
<dbReference type="EMBL" id="JBHULT010000010">
    <property type="protein sequence ID" value="MFD2518564.1"/>
    <property type="molecule type" value="Genomic_DNA"/>
</dbReference>
<evidence type="ECO:0000313" key="4">
    <source>
        <dbReference type="EMBL" id="MFD2518564.1"/>
    </source>
</evidence>
<dbReference type="PANTHER" id="PTHR36234:SF5">
    <property type="entry name" value="LYSYL ENDOPEPTIDASE"/>
    <property type="match status" value="1"/>
</dbReference>
<dbReference type="Pfam" id="PF19408">
    <property type="entry name" value="PKD_6"/>
    <property type="match status" value="1"/>
</dbReference>
<keyword evidence="1" id="KW-0732">Signal</keyword>
<dbReference type="SUPFAM" id="SSF50494">
    <property type="entry name" value="Trypsin-like serine proteases"/>
    <property type="match status" value="1"/>
</dbReference>
<feature type="domain" description="Secretion system C-terminal sorting" evidence="2">
    <location>
        <begin position="565"/>
        <end position="640"/>
    </location>
</feature>
<comment type="caution">
    <text evidence="4">The sequence shown here is derived from an EMBL/GenBank/DDBJ whole genome shotgun (WGS) entry which is preliminary data.</text>
</comment>
<dbReference type="InterPro" id="IPR043504">
    <property type="entry name" value="Peptidase_S1_PA_chymotrypsin"/>
</dbReference>